<dbReference type="STRING" id="698762.SAMN00808754_2528"/>
<dbReference type="RefSeq" id="WP_084666138.1">
    <property type="nucleotide sequence ID" value="NZ_LT838272.1"/>
</dbReference>
<dbReference type="GO" id="GO:0009117">
    <property type="term" value="P:nucleotide metabolic process"/>
    <property type="evidence" value="ECO:0007669"/>
    <property type="project" value="UniProtKB-UniRule"/>
</dbReference>
<comment type="pathway">
    <text evidence="6">Carbohydrate degradation; 2-deoxy-D-ribose 1-phosphate degradation; D-glyceraldehyde 3-phosphate and acetaldehyde from 2-deoxy-alpha-D-ribose 1-phosphate: step 1/2.</text>
</comment>
<comment type="cofactor">
    <cofactor evidence="6">
        <name>Mn(2+)</name>
        <dbReference type="ChEBI" id="CHEBI:29035"/>
    </cofactor>
    <text evidence="6">Binds 2 manganese ions.</text>
</comment>
<dbReference type="EC" id="5.4.2.7" evidence="6 7"/>
<dbReference type="GO" id="GO:0006018">
    <property type="term" value="P:2-deoxyribose 1-phosphate catabolic process"/>
    <property type="evidence" value="ECO:0007669"/>
    <property type="project" value="UniProtKB-UniRule"/>
</dbReference>
<dbReference type="PANTHER" id="PTHR21110">
    <property type="entry name" value="PHOSPHOPENTOMUTASE"/>
    <property type="match status" value="1"/>
</dbReference>
<comment type="function">
    <text evidence="6">Isomerase that catalyzes the conversion of deoxy-ribose 1-phosphate (dRib-1-P) and ribose 1-phosphate (Rib-1-P) to deoxy-ribose 5-phosphate (dRib-5-P) and ribose 5-phosphate (Rib-5-P), respectively.</text>
</comment>
<sequence>MFQRVLLIVLDGVGVGELPDAFRYKDIGVNTLAHISAITKIRLPNLERLGLGHIIQLPSIPPSKNPIGAYGKMAEKSAGKDTTTGHWELAGLWLTKPFPTYPAGFPKEIIKEFERRTGRKTLGNKPASGTEIIEELGEFHIKTGFPIIYTSADSVFQIAAHEEVIPLEELYWLCQVAREILTGEHMVARVIARPFRGKPGSFVRTEGRRDFSLPPPRPTVLDNLKEAGLEVYGIGKIEDIFAGRGITYSLHTSGNKEGIETTLKALRMMKRGLIWTNLVDFDTLYGHRRDVYGFAQALEFFDQNLPVLMAELNYNDLMFITADHGCDPTAFGTDHTREYVPLLAYSPSWRQGIDLGARETYADVAATIAENFKVQPPPYGKSFLEALEGLL</sequence>
<dbReference type="InterPro" id="IPR010045">
    <property type="entry name" value="DeoB"/>
</dbReference>
<comment type="similarity">
    <text evidence="1 6">Belongs to the phosphopentomutase family.</text>
</comment>
<keyword evidence="2 6" id="KW-0963">Cytoplasm</keyword>
<comment type="catalytic activity">
    <reaction evidence="6">
        <text>2-deoxy-alpha-D-ribose 1-phosphate = 2-deoxy-D-ribose 5-phosphate</text>
        <dbReference type="Rhea" id="RHEA:27658"/>
        <dbReference type="ChEBI" id="CHEBI:57259"/>
        <dbReference type="ChEBI" id="CHEBI:62877"/>
        <dbReference type="EC" id="5.4.2.7"/>
    </reaction>
</comment>
<dbReference type="PANTHER" id="PTHR21110:SF0">
    <property type="entry name" value="PHOSPHOPENTOMUTASE"/>
    <property type="match status" value="1"/>
</dbReference>
<protein>
    <recommendedName>
        <fullName evidence="6 7">Phosphopentomutase</fullName>
        <ecNumber evidence="6 7">5.4.2.7</ecNumber>
    </recommendedName>
    <alternativeName>
        <fullName evidence="6">Phosphodeoxyribomutase</fullName>
    </alternativeName>
</protein>
<evidence type="ECO:0000256" key="7">
    <source>
        <dbReference type="NCBIfam" id="TIGR01696"/>
    </source>
</evidence>
<feature type="binding site" evidence="6">
    <location>
        <position position="324"/>
    </location>
    <ligand>
        <name>Mn(2+)</name>
        <dbReference type="ChEBI" id="CHEBI:29035"/>
        <label>1</label>
    </ligand>
</feature>
<comment type="subcellular location">
    <subcellularLocation>
        <location evidence="6">Cytoplasm</location>
    </subcellularLocation>
</comment>
<keyword evidence="4 6" id="KW-0464">Manganese</keyword>
<dbReference type="Gene3D" id="3.30.70.1250">
    <property type="entry name" value="Phosphopentomutase"/>
    <property type="match status" value="1"/>
</dbReference>
<dbReference type="GO" id="GO:0000287">
    <property type="term" value="F:magnesium ion binding"/>
    <property type="evidence" value="ECO:0007669"/>
    <property type="project" value="UniProtKB-UniRule"/>
</dbReference>
<dbReference type="HAMAP" id="MF_00740">
    <property type="entry name" value="Phosphopentomut"/>
    <property type="match status" value="1"/>
</dbReference>
<dbReference type="CDD" id="cd16009">
    <property type="entry name" value="PPM"/>
    <property type="match status" value="1"/>
</dbReference>
<dbReference type="Pfam" id="PF01676">
    <property type="entry name" value="Metalloenzyme"/>
    <property type="match status" value="1"/>
</dbReference>
<keyword evidence="3 6" id="KW-0479">Metal-binding</keyword>
<dbReference type="Proteomes" id="UP000192569">
    <property type="component" value="Chromosome I"/>
</dbReference>
<dbReference type="Gene3D" id="3.40.720.10">
    <property type="entry name" value="Alkaline Phosphatase, subunit A"/>
    <property type="match status" value="1"/>
</dbReference>
<dbReference type="InterPro" id="IPR024052">
    <property type="entry name" value="Phosphopentomutase_DeoB_cap_sf"/>
</dbReference>
<feature type="binding site" evidence="6">
    <location>
        <position position="282"/>
    </location>
    <ligand>
        <name>Mn(2+)</name>
        <dbReference type="ChEBI" id="CHEBI:29035"/>
        <label>2</label>
    </ligand>
</feature>
<proteinExistence type="inferred from homology"/>
<dbReference type="GO" id="GO:0008973">
    <property type="term" value="F:phosphopentomutase activity"/>
    <property type="evidence" value="ECO:0007669"/>
    <property type="project" value="UniProtKB-UniRule"/>
</dbReference>
<evidence type="ECO:0000259" key="8">
    <source>
        <dbReference type="Pfam" id="PF01676"/>
    </source>
</evidence>
<evidence type="ECO:0000256" key="1">
    <source>
        <dbReference type="ARBA" id="ARBA00010373"/>
    </source>
</evidence>
<dbReference type="UniPathway" id="UPA00087">
    <property type="reaction ID" value="UER00173"/>
</dbReference>
<evidence type="ECO:0000313" key="9">
    <source>
        <dbReference type="EMBL" id="SMB98747.1"/>
    </source>
</evidence>
<dbReference type="InterPro" id="IPR017850">
    <property type="entry name" value="Alkaline_phosphatase_core_sf"/>
</dbReference>
<gene>
    <name evidence="6" type="primary">deoB</name>
    <name evidence="9" type="ORF">SAMN00808754_2528</name>
</gene>
<accession>A0A1W1VZG1</accession>
<dbReference type="OrthoDB" id="9769930at2"/>
<dbReference type="GO" id="GO:0005829">
    <property type="term" value="C:cytosol"/>
    <property type="evidence" value="ECO:0007669"/>
    <property type="project" value="TreeGrafter"/>
</dbReference>
<comment type="catalytic activity">
    <reaction evidence="6">
        <text>alpha-D-ribose 1-phosphate = D-ribose 5-phosphate</text>
        <dbReference type="Rhea" id="RHEA:18793"/>
        <dbReference type="ChEBI" id="CHEBI:57720"/>
        <dbReference type="ChEBI" id="CHEBI:78346"/>
        <dbReference type="EC" id="5.4.2.7"/>
    </reaction>
</comment>
<feature type="domain" description="Metalloenzyme" evidence="8">
    <location>
        <begin position="3"/>
        <end position="375"/>
    </location>
</feature>
<keyword evidence="5 6" id="KW-0413">Isomerase</keyword>
<dbReference type="GO" id="GO:0030145">
    <property type="term" value="F:manganese ion binding"/>
    <property type="evidence" value="ECO:0007669"/>
    <property type="project" value="UniProtKB-UniRule"/>
</dbReference>
<keyword evidence="10" id="KW-1185">Reference proteome</keyword>
<dbReference type="GO" id="GO:0006015">
    <property type="term" value="P:5-phosphoribose 1-diphosphate biosynthetic process"/>
    <property type="evidence" value="ECO:0007669"/>
    <property type="project" value="UniProtKB-UniPathway"/>
</dbReference>
<feature type="binding site" evidence="6">
    <location>
        <position position="335"/>
    </location>
    <ligand>
        <name>Mn(2+)</name>
        <dbReference type="ChEBI" id="CHEBI:29035"/>
        <label>2</label>
    </ligand>
</feature>
<organism evidence="9 10">
    <name type="scientific">Thermanaeromonas toyohensis ToBE</name>
    <dbReference type="NCBI Taxonomy" id="698762"/>
    <lineage>
        <taxon>Bacteria</taxon>
        <taxon>Bacillati</taxon>
        <taxon>Bacillota</taxon>
        <taxon>Clostridia</taxon>
        <taxon>Neomoorellales</taxon>
        <taxon>Neomoorellaceae</taxon>
        <taxon>Thermanaeromonas</taxon>
    </lineage>
</organism>
<dbReference type="InterPro" id="IPR006124">
    <property type="entry name" value="Metalloenzyme"/>
</dbReference>
<reference evidence="9 10" key="1">
    <citation type="submission" date="2017-04" db="EMBL/GenBank/DDBJ databases">
        <authorList>
            <person name="Afonso C.L."/>
            <person name="Miller P.J."/>
            <person name="Scott M.A."/>
            <person name="Spackman E."/>
            <person name="Goraichik I."/>
            <person name="Dimitrov K.M."/>
            <person name="Suarez D.L."/>
            <person name="Swayne D.E."/>
        </authorList>
    </citation>
    <scope>NUCLEOTIDE SEQUENCE [LARGE SCALE GENOMIC DNA]</scope>
    <source>
        <strain evidence="9 10">ToBE</strain>
    </source>
</reference>
<dbReference type="PIRSF" id="PIRSF001491">
    <property type="entry name" value="Ppentomutase"/>
    <property type="match status" value="1"/>
</dbReference>
<dbReference type="SUPFAM" id="SSF143856">
    <property type="entry name" value="DeoB insert domain-like"/>
    <property type="match status" value="1"/>
</dbReference>
<dbReference type="FunFam" id="3.30.70.1250:FF:000001">
    <property type="entry name" value="Phosphopentomutase"/>
    <property type="match status" value="1"/>
</dbReference>
<evidence type="ECO:0000256" key="2">
    <source>
        <dbReference type="ARBA" id="ARBA00022490"/>
    </source>
</evidence>
<name>A0A1W1VZG1_9FIRM</name>
<evidence type="ECO:0000256" key="6">
    <source>
        <dbReference type="HAMAP-Rule" id="MF_00740"/>
    </source>
</evidence>
<dbReference type="AlphaFoldDB" id="A0A1W1VZG1"/>
<evidence type="ECO:0000313" key="10">
    <source>
        <dbReference type="Proteomes" id="UP000192569"/>
    </source>
</evidence>
<feature type="binding site" evidence="6">
    <location>
        <position position="323"/>
    </location>
    <ligand>
        <name>Mn(2+)</name>
        <dbReference type="ChEBI" id="CHEBI:29035"/>
        <label>1</label>
    </ligand>
</feature>
<dbReference type="GO" id="GO:0043094">
    <property type="term" value="P:metabolic compound salvage"/>
    <property type="evidence" value="ECO:0007669"/>
    <property type="project" value="UniProtKB-UniRule"/>
</dbReference>
<evidence type="ECO:0000256" key="4">
    <source>
        <dbReference type="ARBA" id="ARBA00023211"/>
    </source>
</evidence>
<feature type="binding site" evidence="6">
    <location>
        <position position="11"/>
    </location>
    <ligand>
        <name>Mn(2+)</name>
        <dbReference type="ChEBI" id="CHEBI:29035"/>
        <label>1</label>
    </ligand>
</feature>
<feature type="binding site" evidence="6">
    <location>
        <position position="287"/>
    </location>
    <ligand>
        <name>Mn(2+)</name>
        <dbReference type="ChEBI" id="CHEBI:29035"/>
        <label>2</label>
    </ligand>
</feature>
<dbReference type="SUPFAM" id="SSF53649">
    <property type="entry name" value="Alkaline phosphatase-like"/>
    <property type="match status" value="1"/>
</dbReference>
<dbReference type="NCBIfam" id="TIGR01696">
    <property type="entry name" value="deoB"/>
    <property type="match status" value="1"/>
</dbReference>
<dbReference type="EMBL" id="LT838272">
    <property type="protein sequence ID" value="SMB98747.1"/>
    <property type="molecule type" value="Genomic_DNA"/>
</dbReference>
<dbReference type="NCBIfam" id="NF003766">
    <property type="entry name" value="PRK05362.1"/>
    <property type="match status" value="1"/>
</dbReference>
<evidence type="ECO:0000256" key="3">
    <source>
        <dbReference type="ARBA" id="ARBA00022723"/>
    </source>
</evidence>
<evidence type="ECO:0000256" key="5">
    <source>
        <dbReference type="ARBA" id="ARBA00023235"/>
    </source>
</evidence>